<evidence type="ECO:0000313" key="1">
    <source>
        <dbReference type="EMBL" id="WUX41844.1"/>
    </source>
</evidence>
<dbReference type="Proteomes" id="UP001431926">
    <property type="component" value="Chromosome"/>
</dbReference>
<gene>
    <name evidence="1" type="ORF">OG367_38980</name>
</gene>
<dbReference type="RefSeq" id="WP_329359895.1">
    <property type="nucleotide sequence ID" value="NZ_CP108726.1"/>
</dbReference>
<protein>
    <submittedName>
        <fullName evidence="1">Uncharacterized protein</fullName>
    </submittedName>
</protein>
<organism evidence="1 2">
    <name type="scientific">Streptomyces anulatus</name>
    <name type="common">Streptomyces chrysomallus</name>
    <dbReference type="NCBI Taxonomy" id="1892"/>
    <lineage>
        <taxon>Bacteria</taxon>
        <taxon>Bacillati</taxon>
        <taxon>Actinomycetota</taxon>
        <taxon>Actinomycetes</taxon>
        <taxon>Kitasatosporales</taxon>
        <taxon>Streptomycetaceae</taxon>
        <taxon>Streptomyces</taxon>
    </lineage>
</organism>
<name>A0ABZ1ZSV3_STRAQ</name>
<reference evidence="1" key="1">
    <citation type="submission" date="2022-10" db="EMBL/GenBank/DDBJ databases">
        <title>The complete genomes of actinobacterial strains from the NBC collection.</title>
        <authorList>
            <person name="Joergensen T.S."/>
            <person name="Alvarez Arevalo M."/>
            <person name="Sterndorff E.B."/>
            <person name="Faurdal D."/>
            <person name="Vuksanovic O."/>
            <person name="Mourched A.-S."/>
            <person name="Charusanti P."/>
            <person name="Shaw S."/>
            <person name="Blin K."/>
            <person name="Weber T."/>
        </authorList>
    </citation>
    <scope>NUCLEOTIDE SEQUENCE</scope>
    <source>
        <strain evidence="1">NBC_01436</strain>
    </source>
</reference>
<accession>A0ABZ1ZSV3</accession>
<sequence>MTATTQQPRTALPGVDLERVTFEQAKGWRCPLCDAILTADRSLGTFTATTGLLTDPTELWACARPCR</sequence>
<evidence type="ECO:0000313" key="2">
    <source>
        <dbReference type="Proteomes" id="UP001431926"/>
    </source>
</evidence>
<dbReference type="EMBL" id="CP109491">
    <property type="protein sequence ID" value="WUX41844.1"/>
    <property type="molecule type" value="Genomic_DNA"/>
</dbReference>
<proteinExistence type="predicted"/>
<keyword evidence="2" id="KW-1185">Reference proteome</keyword>